<dbReference type="InterPro" id="IPR007461">
    <property type="entry name" value="Ysc84_actin-binding"/>
</dbReference>
<evidence type="ECO:0000259" key="1">
    <source>
        <dbReference type="Pfam" id="PF04366"/>
    </source>
</evidence>
<proteinExistence type="predicted"/>
<organism evidence="2 3">
    <name type="scientific">Salinicola rhizosphaerae</name>
    <dbReference type="NCBI Taxonomy" id="1443141"/>
    <lineage>
        <taxon>Bacteria</taxon>
        <taxon>Pseudomonadati</taxon>
        <taxon>Pseudomonadota</taxon>
        <taxon>Gammaproteobacteria</taxon>
        <taxon>Oceanospirillales</taxon>
        <taxon>Halomonadaceae</taxon>
        <taxon>Salinicola</taxon>
    </lineage>
</organism>
<feature type="domain" description="Ysc84 actin-binding" evidence="1">
    <location>
        <begin position="124"/>
        <end position="207"/>
    </location>
</feature>
<dbReference type="RefSeq" id="WP_189444549.1">
    <property type="nucleotide sequence ID" value="NZ_BMZI01000004.1"/>
</dbReference>
<dbReference type="EMBL" id="BMZI01000004">
    <property type="protein sequence ID" value="GHB21240.1"/>
    <property type="molecule type" value="Genomic_DNA"/>
</dbReference>
<sequence>MPRSFLTTLGSLSRASLSRHALARTGALALIAILGATALSACTTTSSSDRNDRYVQREQLHDDVEQTLERLYRAVPASRSLADQAEGVLVFPGVLGASFIVGASHGDGELLMDGTRSGYYTTTSGSIGFQAGAQSQAVVYLLMTEKALNRVRSDNGWSIGASAGFAVADIGANGQITNDTANKEVVAFVMNNQGIQGGVSLNGAKISKVEP</sequence>
<evidence type="ECO:0000313" key="2">
    <source>
        <dbReference type="EMBL" id="GHB21240.1"/>
    </source>
</evidence>
<accession>A0ABQ3E3H4</accession>
<name>A0ABQ3E3H4_9GAMM</name>
<evidence type="ECO:0000313" key="3">
    <source>
        <dbReference type="Proteomes" id="UP000646745"/>
    </source>
</evidence>
<protein>
    <submittedName>
        <fullName evidence="2">Lipoprotein</fullName>
    </submittedName>
</protein>
<comment type="caution">
    <text evidence="2">The sequence shown here is derived from an EMBL/GenBank/DDBJ whole genome shotgun (WGS) entry which is preliminary data.</text>
</comment>
<keyword evidence="2" id="KW-0449">Lipoprotein</keyword>
<gene>
    <name evidence="2" type="ORF">GCM10009038_20110</name>
</gene>
<dbReference type="Pfam" id="PF04366">
    <property type="entry name" value="Ysc84"/>
    <property type="match status" value="1"/>
</dbReference>
<dbReference type="CDD" id="cd11524">
    <property type="entry name" value="SYLF"/>
    <property type="match status" value="1"/>
</dbReference>
<keyword evidence="3" id="KW-1185">Reference proteome</keyword>
<reference evidence="3" key="1">
    <citation type="journal article" date="2019" name="Int. J. Syst. Evol. Microbiol.">
        <title>The Global Catalogue of Microorganisms (GCM) 10K type strain sequencing project: providing services to taxonomists for standard genome sequencing and annotation.</title>
        <authorList>
            <consortium name="The Broad Institute Genomics Platform"/>
            <consortium name="The Broad Institute Genome Sequencing Center for Infectious Disease"/>
            <person name="Wu L."/>
            <person name="Ma J."/>
        </authorList>
    </citation>
    <scope>NUCLEOTIDE SEQUENCE [LARGE SCALE GENOMIC DNA]</scope>
    <source>
        <strain evidence="3">KCTC 32998</strain>
    </source>
</reference>
<dbReference type="Proteomes" id="UP000646745">
    <property type="component" value="Unassembled WGS sequence"/>
</dbReference>